<evidence type="ECO:0000313" key="11">
    <source>
        <dbReference type="Proteomes" id="UP000590412"/>
    </source>
</evidence>
<feature type="compositionally biased region" description="Polar residues" evidence="8">
    <location>
        <begin position="464"/>
        <end position="486"/>
    </location>
</feature>
<protein>
    <submittedName>
        <fullName evidence="10">RanBP1 domain family protein</fullName>
    </submittedName>
</protein>
<dbReference type="EMBL" id="JABWAB010000011">
    <property type="protein sequence ID" value="KAF6044374.1"/>
    <property type="molecule type" value="Genomic_DNA"/>
</dbReference>
<feature type="compositionally biased region" description="Polar residues" evidence="8">
    <location>
        <begin position="429"/>
        <end position="455"/>
    </location>
</feature>
<keyword evidence="4" id="KW-0653">Protein transport</keyword>
<sequence>MAKRQATEQITREAFHDDVSDDNEERPKQATSQILAQRKILKPRGKLGEGTGSAKKSVFQAPSGDTFQFNPPASNTVFPIARPKADDEANKIRALNINFVNKINESNKASAIADLTPIAEKYIKYYKEIKNGTMPNVATVSAAQSENIREDQSSSDDEANETESKKEVKIEGPKFSFNPKPTSSSSSPFTFDPKKIAKLNEKDSDDSDDDVPIQGPTFKFDKPIQDNIFKLKGASSTDKEVASNNTDKTNSGVSTQPLSQTTFGAGPQSTPSIFSSASNSAFNIGANSKETGEKEIAKPADANSLSNPTNTPGLFKFGSTGPAFGASSSEKPSTIFSFGAKTEQTASGANASNPVFPSFGEKPAGSTSCIPAFNFGAKSATTGPSAGSEKSSSSEGATTLGLFGTKPTESATTKSFQFGGSTSFGGAKASSTPFTSNAFNQNATDKPAASESSKSGFVFGQKPEASSGQSPANAFGNATTNISAPSGNPFGGLGSTFQWGKQSAPDKEEDKRDDDKVEEHEVEGNFIPVAQMNDKKEVQSGEENEEAKFTIRAKLMEFDASNTTNPYVNKGLGELKVLRNEETSKSRVVIRADGSLRVLLNTLLSKDVSYSSMGNGSLVRIPVFSGENKIETYVVKVKTADDGKELLKTIEDLKS</sequence>
<keyword evidence="2" id="KW-0813">Transport</keyword>
<feature type="compositionally biased region" description="Basic and acidic residues" evidence="8">
    <location>
        <begin position="162"/>
        <end position="172"/>
    </location>
</feature>
<dbReference type="Gene3D" id="2.30.29.30">
    <property type="entry name" value="Pleckstrin-homology domain (PH domain)/Phosphotyrosine-binding domain (PTB)"/>
    <property type="match status" value="1"/>
</dbReference>
<feature type="compositionally biased region" description="Basic and acidic residues" evidence="8">
    <location>
        <begin position="504"/>
        <end position="523"/>
    </location>
</feature>
<dbReference type="GO" id="GO:0005643">
    <property type="term" value="C:nuclear pore"/>
    <property type="evidence" value="ECO:0007669"/>
    <property type="project" value="UniProtKB-SubCell"/>
</dbReference>
<feature type="compositionally biased region" description="Basic and acidic residues" evidence="8">
    <location>
        <begin position="192"/>
        <end position="202"/>
    </location>
</feature>
<accession>A0A8X7NIY3</accession>
<feature type="compositionally biased region" description="Low complexity" evidence="8">
    <location>
        <begin position="272"/>
        <end position="288"/>
    </location>
</feature>
<keyword evidence="6" id="KW-0906">Nuclear pore complex</keyword>
<feature type="compositionally biased region" description="Low complexity" evidence="8">
    <location>
        <begin position="412"/>
        <end position="426"/>
    </location>
</feature>
<feature type="compositionally biased region" description="Polar residues" evidence="8">
    <location>
        <begin position="303"/>
        <end position="312"/>
    </location>
</feature>
<dbReference type="GO" id="GO:0051028">
    <property type="term" value="P:mRNA transport"/>
    <property type="evidence" value="ECO:0007669"/>
    <property type="project" value="UniProtKB-KW"/>
</dbReference>
<evidence type="ECO:0000256" key="7">
    <source>
        <dbReference type="ARBA" id="ARBA00023242"/>
    </source>
</evidence>
<gene>
    <name evidence="10" type="ORF">FOB60_005467</name>
</gene>
<dbReference type="InterPro" id="IPR011993">
    <property type="entry name" value="PH-like_dom_sf"/>
</dbReference>
<dbReference type="InterPro" id="IPR015007">
    <property type="entry name" value="NUP2/50/61"/>
</dbReference>
<feature type="region of interest" description="Disordered" evidence="8">
    <location>
        <begin position="1"/>
        <end position="74"/>
    </location>
</feature>
<dbReference type="SUPFAM" id="SSF50729">
    <property type="entry name" value="PH domain-like"/>
    <property type="match status" value="1"/>
</dbReference>
<dbReference type="OrthoDB" id="185618at2759"/>
<evidence type="ECO:0000259" key="9">
    <source>
        <dbReference type="PROSITE" id="PS50196"/>
    </source>
</evidence>
<evidence type="ECO:0000256" key="3">
    <source>
        <dbReference type="ARBA" id="ARBA00022816"/>
    </source>
</evidence>
<feature type="region of interest" description="Disordered" evidence="8">
    <location>
        <begin position="138"/>
        <end position="220"/>
    </location>
</feature>
<evidence type="ECO:0000256" key="2">
    <source>
        <dbReference type="ARBA" id="ARBA00022448"/>
    </source>
</evidence>
<evidence type="ECO:0000313" key="10">
    <source>
        <dbReference type="EMBL" id="KAF6044374.1"/>
    </source>
</evidence>
<feature type="compositionally biased region" description="Low complexity" evidence="8">
    <location>
        <begin position="173"/>
        <end position="191"/>
    </location>
</feature>
<evidence type="ECO:0000256" key="8">
    <source>
        <dbReference type="SAM" id="MobiDB-lite"/>
    </source>
</evidence>
<dbReference type="Pfam" id="PF00638">
    <property type="entry name" value="Ran_BP1"/>
    <property type="match status" value="1"/>
</dbReference>
<feature type="domain" description="RanBD1" evidence="9">
    <location>
        <begin position="525"/>
        <end position="655"/>
    </location>
</feature>
<dbReference type="AlphaFoldDB" id="A0A8X7NIY3"/>
<proteinExistence type="predicted"/>
<dbReference type="Pfam" id="PF08911">
    <property type="entry name" value="NUP50"/>
    <property type="match status" value="1"/>
</dbReference>
<dbReference type="InterPro" id="IPR000156">
    <property type="entry name" value="Ran_bind_dom"/>
</dbReference>
<name>A0A8X7NIY3_CANPA</name>
<evidence type="ECO:0000256" key="1">
    <source>
        <dbReference type="ARBA" id="ARBA00004567"/>
    </source>
</evidence>
<feature type="region of interest" description="Disordered" evidence="8">
    <location>
        <begin position="232"/>
        <end position="361"/>
    </location>
</feature>
<feature type="compositionally biased region" description="Low complexity" evidence="8">
    <location>
        <begin position="385"/>
        <end position="399"/>
    </location>
</feature>
<keyword evidence="7" id="KW-0539">Nucleus</keyword>
<dbReference type="PROSITE" id="PS50196">
    <property type="entry name" value="RANBD1"/>
    <property type="match status" value="1"/>
</dbReference>
<comment type="subcellular location">
    <subcellularLocation>
        <location evidence="1">Nucleus</location>
        <location evidence="1">Nuclear pore complex</location>
    </subcellularLocation>
</comment>
<reference evidence="10" key="1">
    <citation type="submission" date="2020-03" db="EMBL/GenBank/DDBJ databases">
        <title>FDA dAtabase for Regulatory Grade micrObial Sequences (FDA-ARGOS): Supporting development and validation of Infectious Disease Dx tests.</title>
        <authorList>
            <person name="Campos J."/>
            <person name="Goldberg B."/>
            <person name="Tallon L."/>
            <person name="Sadzewicz L."/>
            <person name="Vavikolanu K."/>
            <person name="Mehta A."/>
            <person name="Aluvathingal J."/>
            <person name="Nadendla S."/>
            <person name="Nandy P."/>
            <person name="Geyer C."/>
            <person name="Yan Y."/>
            <person name="Sichtig H."/>
        </authorList>
    </citation>
    <scope>NUCLEOTIDE SEQUENCE [LARGE SCALE GENOMIC DNA]</scope>
    <source>
        <strain evidence="10">FDAARGOS_652</strain>
    </source>
</reference>
<feature type="compositionally biased region" description="Polar residues" evidence="8">
    <location>
        <begin position="242"/>
        <end position="271"/>
    </location>
</feature>
<dbReference type="InterPro" id="IPR053074">
    <property type="entry name" value="NPC_Nucleoporin"/>
</dbReference>
<evidence type="ECO:0000256" key="6">
    <source>
        <dbReference type="ARBA" id="ARBA00023132"/>
    </source>
</evidence>
<dbReference type="Proteomes" id="UP000590412">
    <property type="component" value="Unassembled WGS sequence"/>
</dbReference>
<feature type="compositionally biased region" description="Polar residues" evidence="8">
    <location>
        <begin position="326"/>
        <end position="355"/>
    </location>
</feature>
<dbReference type="GO" id="GO:0015031">
    <property type="term" value="P:protein transport"/>
    <property type="evidence" value="ECO:0007669"/>
    <property type="project" value="UniProtKB-KW"/>
</dbReference>
<feature type="region of interest" description="Disordered" evidence="8">
    <location>
        <begin position="380"/>
        <end position="545"/>
    </location>
</feature>
<dbReference type="PANTHER" id="PTHR38697">
    <property type="entry name" value="NUCLEAR PORE COMPLEX PROTEIN SIMILAR TO S. CEREVISIAE NUP2 (EUROFUNG)"/>
    <property type="match status" value="1"/>
</dbReference>
<dbReference type="SMART" id="SM00160">
    <property type="entry name" value="RanBD"/>
    <property type="match status" value="1"/>
</dbReference>
<evidence type="ECO:0000256" key="5">
    <source>
        <dbReference type="ARBA" id="ARBA00023010"/>
    </source>
</evidence>
<feature type="compositionally biased region" description="Polar residues" evidence="8">
    <location>
        <begin position="63"/>
        <end position="74"/>
    </location>
</feature>
<keyword evidence="3" id="KW-0509">mRNA transport</keyword>
<comment type="caution">
    <text evidence="10">The sequence shown here is derived from an EMBL/GenBank/DDBJ whole genome shotgun (WGS) entry which is preliminary data.</text>
</comment>
<organism evidence="10 11">
    <name type="scientific">Candida parapsilosis</name>
    <name type="common">Yeast</name>
    <dbReference type="NCBI Taxonomy" id="5480"/>
    <lineage>
        <taxon>Eukaryota</taxon>
        <taxon>Fungi</taxon>
        <taxon>Dikarya</taxon>
        <taxon>Ascomycota</taxon>
        <taxon>Saccharomycotina</taxon>
        <taxon>Pichiomycetes</taxon>
        <taxon>Debaryomycetaceae</taxon>
        <taxon>Candida/Lodderomyces clade</taxon>
        <taxon>Candida</taxon>
    </lineage>
</organism>
<dbReference type="PANTHER" id="PTHR38697:SF1">
    <property type="entry name" value="NUCLEAR PORE COMPLEX PROTEIN SIMILAR TO S. CEREVISIAE NUP2 (EUROFUNG)"/>
    <property type="match status" value="1"/>
</dbReference>
<dbReference type="CDD" id="cd13181">
    <property type="entry name" value="RanBD_NUP2"/>
    <property type="match status" value="1"/>
</dbReference>
<keyword evidence="5" id="KW-0811">Translocation</keyword>
<evidence type="ECO:0000256" key="4">
    <source>
        <dbReference type="ARBA" id="ARBA00022927"/>
    </source>
</evidence>